<dbReference type="PROSITE" id="PS50931">
    <property type="entry name" value="HTH_LYSR"/>
    <property type="match status" value="1"/>
</dbReference>
<dbReference type="Pfam" id="PF00126">
    <property type="entry name" value="HTH_1"/>
    <property type="match status" value="1"/>
</dbReference>
<dbReference type="Gene3D" id="3.40.190.10">
    <property type="entry name" value="Periplasmic binding protein-like II"/>
    <property type="match status" value="2"/>
</dbReference>
<protein>
    <submittedName>
        <fullName evidence="7">DNA-binding transcriptional regulator, LysR family</fullName>
    </submittedName>
</protein>
<accession>A0A1M5SS64</accession>
<dbReference type="FunFam" id="1.10.10.10:FF:000001">
    <property type="entry name" value="LysR family transcriptional regulator"/>
    <property type="match status" value="1"/>
</dbReference>
<dbReference type="InterPro" id="IPR005119">
    <property type="entry name" value="LysR_subst-bd"/>
</dbReference>
<dbReference type="Gene3D" id="1.10.10.10">
    <property type="entry name" value="Winged helix-like DNA-binding domain superfamily/Winged helix DNA-binding domain"/>
    <property type="match status" value="1"/>
</dbReference>
<dbReference type="GO" id="GO:0003700">
    <property type="term" value="F:DNA-binding transcription factor activity"/>
    <property type="evidence" value="ECO:0007669"/>
    <property type="project" value="InterPro"/>
</dbReference>
<evidence type="ECO:0000256" key="5">
    <source>
        <dbReference type="ARBA" id="ARBA00023163"/>
    </source>
</evidence>
<dbReference type="InterPro" id="IPR036390">
    <property type="entry name" value="WH_DNA-bd_sf"/>
</dbReference>
<name>A0A1M5SS64_9BRAD</name>
<gene>
    <name evidence="7" type="ORF">SAMN05444169_7333</name>
</gene>
<keyword evidence="4 7" id="KW-0238">DNA-binding</keyword>
<evidence type="ECO:0000313" key="8">
    <source>
        <dbReference type="Proteomes" id="UP000190675"/>
    </source>
</evidence>
<dbReference type="Pfam" id="PF03466">
    <property type="entry name" value="LysR_substrate"/>
    <property type="match status" value="1"/>
</dbReference>
<keyword evidence="5" id="KW-0804">Transcription</keyword>
<dbReference type="InterPro" id="IPR050176">
    <property type="entry name" value="LTTR"/>
</dbReference>
<keyword evidence="3" id="KW-0805">Transcription regulation</keyword>
<evidence type="ECO:0000256" key="2">
    <source>
        <dbReference type="ARBA" id="ARBA00009437"/>
    </source>
</evidence>
<comment type="function">
    <text evidence="1">NodD regulates the expression of the nodABCFE genes which encode other nodulation proteins. NodD is also a negative regulator of its own expression. Binds flavonoids as inducers.</text>
</comment>
<dbReference type="InterPro" id="IPR000847">
    <property type="entry name" value="LysR_HTH_N"/>
</dbReference>
<feature type="domain" description="HTH lysR-type" evidence="6">
    <location>
        <begin position="6"/>
        <end position="63"/>
    </location>
</feature>
<dbReference type="AlphaFoldDB" id="A0A1M5SS64"/>
<organism evidence="7 8">
    <name type="scientific">Bradyrhizobium erythrophlei</name>
    <dbReference type="NCBI Taxonomy" id="1437360"/>
    <lineage>
        <taxon>Bacteria</taxon>
        <taxon>Pseudomonadati</taxon>
        <taxon>Pseudomonadota</taxon>
        <taxon>Alphaproteobacteria</taxon>
        <taxon>Hyphomicrobiales</taxon>
        <taxon>Nitrobacteraceae</taxon>
        <taxon>Bradyrhizobium</taxon>
    </lineage>
</organism>
<dbReference type="RefSeq" id="WP_079574206.1">
    <property type="nucleotide sequence ID" value="NZ_LT670818.1"/>
</dbReference>
<evidence type="ECO:0000256" key="4">
    <source>
        <dbReference type="ARBA" id="ARBA00023125"/>
    </source>
</evidence>
<dbReference type="PANTHER" id="PTHR30579">
    <property type="entry name" value="TRANSCRIPTIONAL REGULATOR"/>
    <property type="match status" value="1"/>
</dbReference>
<evidence type="ECO:0000259" key="6">
    <source>
        <dbReference type="PROSITE" id="PS50931"/>
    </source>
</evidence>
<comment type="similarity">
    <text evidence="2">Belongs to the LysR transcriptional regulatory family.</text>
</comment>
<evidence type="ECO:0000256" key="3">
    <source>
        <dbReference type="ARBA" id="ARBA00023015"/>
    </source>
</evidence>
<dbReference type="OrthoDB" id="1631201at2"/>
<proteinExistence type="inferred from homology"/>
<reference evidence="7 8" key="1">
    <citation type="submission" date="2016-11" db="EMBL/GenBank/DDBJ databases">
        <authorList>
            <person name="Jaros S."/>
            <person name="Januszkiewicz K."/>
            <person name="Wedrychowicz H."/>
        </authorList>
    </citation>
    <scope>NUCLEOTIDE SEQUENCE [LARGE SCALE GENOMIC DNA]</scope>
    <source>
        <strain evidence="7 8">GAS242</strain>
    </source>
</reference>
<dbReference type="SUPFAM" id="SSF46785">
    <property type="entry name" value="Winged helix' DNA-binding domain"/>
    <property type="match status" value="1"/>
</dbReference>
<dbReference type="EMBL" id="LT670818">
    <property type="protein sequence ID" value="SHH41322.1"/>
    <property type="molecule type" value="Genomic_DNA"/>
</dbReference>
<evidence type="ECO:0000256" key="1">
    <source>
        <dbReference type="ARBA" id="ARBA00003502"/>
    </source>
</evidence>
<dbReference type="SUPFAM" id="SSF53850">
    <property type="entry name" value="Periplasmic binding protein-like II"/>
    <property type="match status" value="1"/>
</dbReference>
<dbReference type="InterPro" id="IPR036388">
    <property type="entry name" value="WH-like_DNA-bd_sf"/>
</dbReference>
<dbReference type="Proteomes" id="UP000190675">
    <property type="component" value="Chromosome I"/>
</dbReference>
<dbReference type="PRINTS" id="PR00039">
    <property type="entry name" value="HTHLYSR"/>
</dbReference>
<dbReference type="GO" id="GO:0003677">
    <property type="term" value="F:DNA binding"/>
    <property type="evidence" value="ECO:0007669"/>
    <property type="project" value="UniProtKB-KW"/>
</dbReference>
<dbReference type="PANTHER" id="PTHR30579:SF7">
    <property type="entry name" value="HTH-TYPE TRANSCRIPTIONAL REGULATOR LRHA-RELATED"/>
    <property type="match status" value="1"/>
</dbReference>
<sequence length="288" mass="31714">MRLPDLDIDLLRAFVAVADSGSFTSAAEAVGRSQSAVSQKIRRLEEIVEFPIFERTSRWLALTSAGAQLLLGARRLLDLNDDVIRSLRSPSANGKLRVGICEDFLPLQLSRLLARFLRLHPGVQLDVNTSLTHDLLVAFDAGELDLVIAIRQFQERGRVIWREPMVWFAASDYRLDLTRPLPLVMLRAPCTYREVMFKTLDAVQQSWETACTVSSLAGVQAAVAGGLGVTTLGRSFIQEGMQTLTMPANWPALPMTEIVLIGDDTAEKSLAQPLVSFLLEGLQAPSIL</sequence>
<evidence type="ECO:0000313" key="7">
    <source>
        <dbReference type="EMBL" id="SHH41322.1"/>
    </source>
</evidence>